<dbReference type="EMBL" id="BJUZ01000002">
    <property type="protein sequence ID" value="GEK93896.1"/>
    <property type="molecule type" value="Genomic_DNA"/>
</dbReference>
<dbReference type="CDD" id="cd17320">
    <property type="entry name" value="MFS_MdfA_MDR_like"/>
    <property type="match status" value="1"/>
</dbReference>
<feature type="transmembrane region" description="Helical" evidence="8">
    <location>
        <begin position="111"/>
        <end position="130"/>
    </location>
</feature>
<gene>
    <name evidence="10" type="primary">bcr</name>
    <name evidence="10" type="ORF">GWA01_16660</name>
</gene>
<reference evidence="10 11" key="1">
    <citation type="submission" date="2019-07" db="EMBL/GenBank/DDBJ databases">
        <title>Whole genome shotgun sequence of Gluconobacter wancherniae NBRC 103581.</title>
        <authorList>
            <person name="Hosoyama A."/>
            <person name="Uohara A."/>
            <person name="Ohji S."/>
            <person name="Ichikawa N."/>
        </authorList>
    </citation>
    <scope>NUCLEOTIDE SEQUENCE [LARGE SCALE GENOMIC DNA]</scope>
    <source>
        <strain evidence="10 11">NBRC 103581</strain>
    </source>
</reference>
<sequence length="429" mass="45575">MARKERVFDRGTPIPSWFPIVLGILTAVGPVSTDIYLPALPEMERQLHAPAGSGGATMAAWVIGLAIGQITIGPISDRFGRRLPLMIGMIGYTIGALGCTVATSMWEMCAFRVFAAIMASAGLVVPNACIRDLTEGDESSRLMSRLIVIQGAVPILAPMLGGLALKFVTWRDIFLATTLYGGVCVIFLTILFPETLPKAGRQDLRLMPIVYRYIRISTDRSFFTNGLICALQGFVTFTYLTAAPMLFEDIFGMSPFHYGMLFGVFAVCMIGASQINGMLVGRVSNGKMLFGALTVSVAGAVALLAVTIYASLNPDASGHMRMGFMWPIIILMIITMAPNGIIGPNAIVGALSNQAETAGSASALVGTFQYVMGALASAMFAFLPTGTAVPMAVMFLLPLVGMMIAGLLRPKLPSSAEAADLLLAGENHR</sequence>
<accession>A0A511B0C2</accession>
<dbReference type="InterPro" id="IPR011701">
    <property type="entry name" value="MFS"/>
</dbReference>
<evidence type="ECO:0000256" key="3">
    <source>
        <dbReference type="ARBA" id="ARBA00022448"/>
    </source>
</evidence>
<feature type="transmembrane region" description="Helical" evidence="8">
    <location>
        <begin position="222"/>
        <end position="247"/>
    </location>
</feature>
<feature type="transmembrane region" description="Helical" evidence="8">
    <location>
        <begin position="12"/>
        <end position="31"/>
    </location>
</feature>
<evidence type="ECO:0000313" key="10">
    <source>
        <dbReference type="EMBL" id="GEK93896.1"/>
    </source>
</evidence>
<comment type="similarity">
    <text evidence="2 8">Belongs to the major facilitator superfamily. Bcr/CmlA family.</text>
</comment>
<evidence type="ECO:0000256" key="7">
    <source>
        <dbReference type="ARBA" id="ARBA00023136"/>
    </source>
</evidence>
<dbReference type="PANTHER" id="PTHR23502">
    <property type="entry name" value="MAJOR FACILITATOR SUPERFAMILY"/>
    <property type="match status" value="1"/>
</dbReference>
<feature type="transmembrane region" description="Helical" evidence="8">
    <location>
        <begin position="173"/>
        <end position="192"/>
    </location>
</feature>
<dbReference type="InterPro" id="IPR005829">
    <property type="entry name" value="Sugar_transporter_CS"/>
</dbReference>
<protein>
    <recommendedName>
        <fullName evidence="8">Bcr/CflA family efflux transporter</fullName>
    </recommendedName>
</protein>
<feature type="transmembrane region" description="Helical" evidence="8">
    <location>
        <begin position="324"/>
        <end position="351"/>
    </location>
</feature>
<evidence type="ECO:0000256" key="4">
    <source>
        <dbReference type="ARBA" id="ARBA00022475"/>
    </source>
</evidence>
<dbReference type="InterPro" id="IPR036259">
    <property type="entry name" value="MFS_trans_sf"/>
</dbReference>
<evidence type="ECO:0000256" key="6">
    <source>
        <dbReference type="ARBA" id="ARBA00022989"/>
    </source>
</evidence>
<feature type="transmembrane region" description="Helical" evidence="8">
    <location>
        <begin position="288"/>
        <end position="312"/>
    </location>
</feature>
<keyword evidence="6 8" id="KW-1133">Transmembrane helix</keyword>
<evidence type="ECO:0000256" key="1">
    <source>
        <dbReference type="ARBA" id="ARBA00004651"/>
    </source>
</evidence>
<dbReference type="NCBIfam" id="TIGR00710">
    <property type="entry name" value="efflux_Bcr_CflA"/>
    <property type="match status" value="1"/>
</dbReference>
<dbReference type="AlphaFoldDB" id="A0A511B0C2"/>
<dbReference type="GO" id="GO:1990961">
    <property type="term" value="P:xenobiotic detoxification by transmembrane export across the plasma membrane"/>
    <property type="evidence" value="ECO:0007669"/>
    <property type="project" value="InterPro"/>
</dbReference>
<evidence type="ECO:0000256" key="5">
    <source>
        <dbReference type="ARBA" id="ARBA00022692"/>
    </source>
</evidence>
<keyword evidence="4" id="KW-1003">Cell membrane</keyword>
<evidence type="ECO:0000259" key="9">
    <source>
        <dbReference type="PROSITE" id="PS50850"/>
    </source>
</evidence>
<dbReference type="Pfam" id="PF07690">
    <property type="entry name" value="MFS_1"/>
    <property type="match status" value="1"/>
</dbReference>
<proteinExistence type="inferred from homology"/>
<feature type="transmembrane region" description="Helical" evidence="8">
    <location>
        <begin position="259"/>
        <end position="281"/>
    </location>
</feature>
<dbReference type="PANTHER" id="PTHR23502:SF132">
    <property type="entry name" value="POLYAMINE TRANSPORTER 2-RELATED"/>
    <property type="match status" value="1"/>
</dbReference>
<keyword evidence="5 8" id="KW-0812">Transmembrane</keyword>
<evidence type="ECO:0000256" key="2">
    <source>
        <dbReference type="ARBA" id="ARBA00006236"/>
    </source>
</evidence>
<dbReference type="Gene3D" id="1.20.1720.10">
    <property type="entry name" value="Multidrug resistance protein D"/>
    <property type="match status" value="1"/>
</dbReference>
<dbReference type="PROSITE" id="PS50850">
    <property type="entry name" value="MFS"/>
    <property type="match status" value="1"/>
</dbReference>
<keyword evidence="3 8" id="KW-0813">Transport</keyword>
<dbReference type="Proteomes" id="UP000321230">
    <property type="component" value="Unassembled WGS sequence"/>
</dbReference>
<feature type="transmembrane region" description="Helical" evidence="8">
    <location>
        <begin position="83"/>
        <end position="105"/>
    </location>
</feature>
<dbReference type="GO" id="GO:0005886">
    <property type="term" value="C:plasma membrane"/>
    <property type="evidence" value="ECO:0007669"/>
    <property type="project" value="UniProtKB-SubCell"/>
</dbReference>
<name>A0A511B0C2_9PROT</name>
<dbReference type="SUPFAM" id="SSF103473">
    <property type="entry name" value="MFS general substrate transporter"/>
    <property type="match status" value="1"/>
</dbReference>
<dbReference type="PROSITE" id="PS00216">
    <property type="entry name" value="SUGAR_TRANSPORT_1"/>
    <property type="match status" value="1"/>
</dbReference>
<dbReference type="RefSeq" id="WP_146796248.1">
    <property type="nucleotide sequence ID" value="NZ_BARC01000008.1"/>
</dbReference>
<dbReference type="OrthoDB" id="9800416at2"/>
<evidence type="ECO:0000313" key="11">
    <source>
        <dbReference type="Proteomes" id="UP000321230"/>
    </source>
</evidence>
<feature type="transmembrane region" description="Helical" evidence="8">
    <location>
        <begin position="142"/>
        <end position="161"/>
    </location>
</feature>
<feature type="transmembrane region" description="Helical" evidence="8">
    <location>
        <begin position="51"/>
        <end position="71"/>
    </location>
</feature>
<organism evidence="10 11">
    <name type="scientific">Gluconobacter wancherniae NBRC 103581</name>
    <dbReference type="NCBI Taxonomy" id="656744"/>
    <lineage>
        <taxon>Bacteria</taxon>
        <taxon>Pseudomonadati</taxon>
        <taxon>Pseudomonadota</taxon>
        <taxon>Alphaproteobacteria</taxon>
        <taxon>Acetobacterales</taxon>
        <taxon>Acetobacteraceae</taxon>
        <taxon>Gluconobacter</taxon>
    </lineage>
</organism>
<keyword evidence="7 8" id="KW-0472">Membrane</keyword>
<comment type="caution">
    <text evidence="10">The sequence shown here is derived from an EMBL/GenBank/DDBJ whole genome shotgun (WGS) entry which is preliminary data.</text>
</comment>
<dbReference type="InterPro" id="IPR020846">
    <property type="entry name" value="MFS_dom"/>
</dbReference>
<dbReference type="GO" id="GO:0042910">
    <property type="term" value="F:xenobiotic transmembrane transporter activity"/>
    <property type="evidence" value="ECO:0007669"/>
    <property type="project" value="InterPro"/>
</dbReference>
<evidence type="ECO:0000256" key="8">
    <source>
        <dbReference type="RuleBase" id="RU365088"/>
    </source>
</evidence>
<feature type="transmembrane region" description="Helical" evidence="8">
    <location>
        <begin position="389"/>
        <end position="408"/>
    </location>
</feature>
<feature type="transmembrane region" description="Helical" evidence="8">
    <location>
        <begin position="363"/>
        <end position="383"/>
    </location>
</feature>
<dbReference type="InterPro" id="IPR004812">
    <property type="entry name" value="Efflux_drug-R_Bcr/CmlA"/>
</dbReference>
<keyword evidence="11" id="KW-1185">Reference proteome</keyword>
<feature type="domain" description="Major facilitator superfamily (MFS) profile" evidence="9">
    <location>
        <begin position="18"/>
        <end position="413"/>
    </location>
</feature>
<comment type="subcellular location">
    <subcellularLocation>
        <location evidence="8">Cell inner membrane</location>
        <topology evidence="8">Multi-pass membrane protein</topology>
    </subcellularLocation>
    <subcellularLocation>
        <location evidence="1">Cell membrane</location>
        <topology evidence="1">Multi-pass membrane protein</topology>
    </subcellularLocation>
</comment>
<keyword evidence="8" id="KW-0997">Cell inner membrane</keyword>